<keyword evidence="2" id="KW-0863">Zinc-finger</keyword>
<keyword evidence="2" id="KW-0862">Zinc</keyword>
<accession>E1F9D2</accession>
<dbReference type="Proteomes" id="UP000008974">
    <property type="component" value="Unassembled WGS sequence"/>
</dbReference>
<evidence type="ECO:0000256" key="1">
    <source>
        <dbReference type="PROSITE-ProRule" id="PRU00023"/>
    </source>
</evidence>
<sequence>MSELIDAAERGDVNGVMEHIDQVGRRTPGGRTALMCAAANNHASCVEILVSKEARLQNAEGWTALIYATMNNYIDCAKLLLVETRLTMAGRWDQFSYGTTALMVAATYGYDELVCLLMTYEAGMVDSSDSTALMYAIREGYTISAERMRLIELLAGLEHGIKGGRGMTALMHAAMYSRPAAIRFLRNRENFFRNDEGWTALMYAAYSDNADCVRLLLCEAGAQASSDWGPYGPGTTALMIAASRGLIQIVHLLKPYEQGLQDAAGHTASWHARYNAHDTQDEEISEGHLHVLSLLGAELDDRLSPPSSDRLTLFEAAISGSIDLVQSKIDEAGRQDLSGCTALMRSAHYGYTEVVSLLVSKEQRLQDCDGLTALHYAVLAGNKDCAKLLTSELDIHDKNHRTPLDFGVLHRRDDLVVSLLNDLKATDETPLDAALRLDHTYCAAFLLAKRSKINYTHGYTMLMVGAVLRDETLLSRFIYQRGMRDNNGWTTLMHMALSGHADYLGYFFAEEAGLQSTKCLHFKRPYWKGTTALMIASAMGHSDIAKKLIEVELGYINQYKETSLMHASEANKIDCARLLLEEAGRQDHRGQTALMRAARKGSLNIIDLLIDLEGKIRDESGQTSLMCAASKGHTNAIKHLTKEIGMCDNNGWTALMYAALNGSDKAIKHLSSEVGMKSTGHYMMHPSGTTALMIAAAAGKDRVVEKLLASESGMFDSDGNCALFFAIHYGHRRCSLLLLSEACTFDASGKLCFTKLRDFYQMNQDTEETFITCYENIRDDLANTLLSSITCKFSTFLLVALLSHRKYQELSRTFPDLLELLWAAILGESETSLDELDDLFYTLEESHSENACIVCMSRQPDSVLLPCRHLVICSSCADRIYTVESIWKCPYCRTLIENMFILRESDI</sequence>
<proteinExistence type="predicted"/>
<dbReference type="Gene3D" id="3.30.40.10">
    <property type="entry name" value="Zinc/RING finger domain, C3HC4 (zinc finger)"/>
    <property type="match status" value="1"/>
</dbReference>
<protein>
    <submittedName>
        <fullName evidence="4">Protein 21.1</fullName>
    </submittedName>
</protein>
<dbReference type="PROSITE" id="PS50297">
    <property type="entry name" value="ANK_REP_REGION"/>
    <property type="match status" value="2"/>
</dbReference>
<dbReference type="InterPro" id="IPR036770">
    <property type="entry name" value="Ankyrin_rpt-contain_sf"/>
</dbReference>
<dbReference type="InterPro" id="IPR002110">
    <property type="entry name" value="Ankyrin_rpt"/>
</dbReference>
<dbReference type="InterPro" id="IPR013083">
    <property type="entry name" value="Znf_RING/FYVE/PHD"/>
</dbReference>
<dbReference type="OMA" id="MHASEAN"/>
<reference evidence="4 5" key="1">
    <citation type="journal article" date="2010" name="BMC Genomics">
        <title>Genome analysis and comparative genomics of a Giardia intestinalis assemblage E isolate.</title>
        <authorList>
            <person name="Jerlstrom-Hultqvist J."/>
            <person name="Franzen O."/>
            <person name="Ankarklev J."/>
            <person name="Xu F."/>
            <person name="Nohynkova E."/>
            <person name="Andersson J.O."/>
            <person name="Svard S.G."/>
            <person name="Andersson B."/>
        </authorList>
    </citation>
    <scope>NUCLEOTIDE SEQUENCE [LARGE SCALE GENOMIC DNA]</scope>
    <source>
        <strain evidence="4 5">P15</strain>
    </source>
</reference>
<evidence type="ECO:0000256" key="2">
    <source>
        <dbReference type="PROSITE-ProRule" id="PRU00175"/>
    </source>
</evidence>
<dbReference type="OrthoDB" id="20872at2759"/>
<dbReference type="SMART" id="SM00184">
    <property type="entry name" value="RING"/>
    <property type="match status" value="1"/>
</dbReference>
<dbReference type="EMBL" id="ACVC01000476">
    <property type="protein sequence ID" value="EFO60972.1"/>
    <property type="molecule type" value="Genomic_DNA"/>
</dbReference>
<dbReference type="Pfam" id="PF12796">
    <property type="entry name" value="Ank_2"/>
    <property type="match status" value="7"/>
</dbReference>
<evidence type="ECO:0000313" key="5">
    <source>
        <dbReference type="Proteomes" id="UP000008974"/>
    </source>
</evidence>
<keyword evidence="1" id="KW-0040">ANK repeat</keyword>
<feature type="repeat" description="ANK" evidence="1">
    <location>
        <begin position="369"/>
        <end position="389"/>
    </location>
</feature>
<dbReference type="Gene3D" id="1.25.40.20">
    <property type="entry name" value="Ankyrin repeat-containing domain"/>
    <property type="match status" value="4"/>
</dbReference>
<feature type="domain" description="RING-type" evidence="3">
    <location>
        <begin position="852"/>
        <end position="893"/>
    </location>
</feature>
<dbReference type="PANTHER" id="PTHR24120:SF4">
    <property type="entry name" value="GH07239P"/>
    <property type="match status" value="1"/>
</dbReference>
<dbReference type="PANTHER" id="PTHR24120">
    <property type="entry name" value="GH07239P"/>
    <property type="match status" value="1"/>
</dbReference>
<gene>
    <name evidence="4" type="ORF">GLP15_3329</name>
</gene>
<evidence type="ECO:0000259" key="3">
    <source>
        <dbReference type="PROSITE" id="PS50089"/>
    </source>
</evidence>
<dbReference type="SMART" id="SM00248">
    <property type="entry name" value="ANK"/>
    <property type="match status" value="17"/>
</dbReference>
<dbReference type="SUPFAM" id="SSF48403">
    <property type="entry name" value="Ankyrin repeat"/>
    <property type="match status" value="3"/>
</dbReference>
<comment type="caution">
    <text evidence="4">The sequence shown here is derived from an EMBL/GenBank/DDBJ whole genome shotgun (WGS) entry which is preliminary data.</text>
</comment>
<dbReference type="InterPro" id="IPR001841">
    <property type="entry name" value="Znf_RING"/>
</dbReference>
<dbReference type="SUPFAM" id="SSF57850">
    <property type="entry name" value="RING/U-box"/>
    <property type="match status" value="1"/>
</dbReference>
<feature type="repeat" description="ANK" evidence="1">
    <location>
        <begin position="589"/>
        <end position="621"/>
    </location>
</feature>
<dbReference type="PROSITE" id="PS50089">
    <property type="entry name" value="ZF_RING_2"/>
    <property type="match status" value="1"/>
</dbReference>
<dbReference type="STRING" id="658858.E1F9D2"/>
<dbReference type="GO" id="GO:0008270">
    <property type="term" value="F:zinc ion binding"/>
    <property type="evidence" value="ECO:0007669"/>
    <property type="project" value="UniProtKB-KW"/>
</dbReference>
<keyword evidence="2" id="KW-0479">Metal-binding</keyword>
<dbReference type="PROSITE" id="PS50088">
    <property type="entry name" value="ANK_REPEAT"/>
    <property type="match status" value="2"/>
</dbReference>
<dbReference type="Pfam" id="PF13920">
    <property type="entry name" value="zf-C3HC4_3"/>
    <property type="match status" value="1"/>
</dbReference>
<evidence type="ECO:0000313" key="4">
    <source>
        <dbReference type="EMBL" id="EFO60972.1"/>
    </source>
</evidence>
<dbReference type="VEuPathDB" id="GiardiaDB:GLP15_3329"/>
<dbReference type="AlphaFoldDB" id="E1F9D2"/>
<organism evidence="4 5">
    <name type="scientific">Giardia intestinalis (strain P15)</name>
    <name type="common">Giardia lamblia</name>
    <dbReference type="NCBI Taxonomy" id="658858"/>
    <lineage>
        <taxon>Eukaryota</taxon>
        <taxon>Metamonada</taxon>
        <taxon>Diplomonadida</taxon>
        <taxon>Hexamitidae</taxon>
        <taxon>Giardiinae</taxon>
        <taxon>Giardia</taxon>
    </lineage>
</organism>
<name>E1F9D2_GIAIA</name>